<name>A0ACC1AQ10_9ROSI</name>
<reference evidence="2" key="1">
    <citation type="journal article" date="2023" name="G3 (Bethesda)">
        <title>Genome assembly and association tests identify interacting loci associated with vigor, precocity, and sex in interspecific pistachio rootstocks.</title>
        <authorList>
            <person name="Palmer W."/>
            <person name="Jacygrad E."/>
            <person name="Sagayaradj S."/>
            <person name="Cavanaugh K."/>
            <person name="Han R."/>
            <person name="Bertier L."/>
            <person name="Beede B."/>
            <person name="Kafkas S."/>
            <person name="Golino D."/>
            <person name="Preece J."/>
            <person name="Michelmore R."/>
        </authorList>
    </citation>
    <scope>NUCLEOTIDE SEQUENCE [LARGE SCALE GENOMIC DNA]</scope>
</reference>
<sequence>MKTEFGVQKLPSSVQNPLSSQEKKEKMIALKSIQTSFTPTKHDIFYTRRITITTKHSFVSLCKSKDSDSEDSTAEGDASKQELLARIAMLQAQKVRLTDYLDERSAYLTEFAEEASTEFDKVGEDALKELDEASARIMGNIESQMQAFEESAEMNRQEIVENDNKLAEFEGQMEEDRNEGLFFKSLKKKKPVDKAKAKEEMKKIKEVTAQNAGSKTRRNIYLALIGLLVIGIADSFINSPDWRKVAVLGAILVPLLLQFLYEQGILSETETTGNGKTDKEKK</sequence>
<accession>A0ACC1AQ10</accession>
<comment type="caution">
    <text evidence="1">The sequence shown here is derived from an EMBL/GenBank/DDBJ whole genome shotgun (WGS) entry which is preliminary data.</text>
</comment>
<proteinExistence type="predicted"/>
<keyword evidence="2" id="KW-1185">Reference proteome</keyword>
<protein>
    <submittedName>
        <fullName evidence="1">Uncharacterized protein</fullName>
    </submittedName>
</protein>
<dbReference type="Proteomes" id="UP001164250">
    <property type="component" value="Chromosome 9"/>
</dbReference>
<evidence type="ECO:0000313" key="1">
    <source>
        <dbReference type="EMBL" id="KAJ0088728.1"/>
    </source>
</evidence>
<dbReference type="EMBL" id="CM047905">
    <property type="protein sequence ID" value="KAJ0088728.1"/>
    <property type="molecule type" value="Genomic_DNA"/>
</dbReference>
<evidence type="ECO:0000313" key="2">
    <source>
        <dbReference type="Proteomes" id="UP001164250"/>
    </source>
</evidence>
<gene>
    <name evidence="1" type="ORF">Patl1_31700</name>
</gene>
<organism evidence="1 2">
    <name type="scientific">Pistacia atlantica</name>
    <dbReference type="NCBI Taxonomy" id="434234"/>
    <lineage>
        <taxon>Eukaryota</taxon>
        <taxon>Viridiplantae</taxon>
        <taxon>Streptophyta</taxon>
        <taxon>Embryophyta</taxon>
        <taxon>Tracheophyta</taxon>
        <taxon>Spermatophyta</taxon>
        <taxon>Magnoliopsida</taxon>
        <taxon>eudicotyledons</taxon>
        <taxon>Gunneridae</taxon>
        <taxon>Pentapetalae</taxon>
        <taxon>rosids</taxon>
        <taxon>malvids</taxon>
        <taxon>Sapindales</taxon>
        <taxon>Anacardiaceae</taxon>
        <taxon>Pistacia</taxon>
    </lineage>
</organism>